<dbReference type="RefSeq" id="WP_084133483.1">
    <property type="nucleotide sequence ID" value="NZ_FQXM01000008.1"/>
</dbReference>
<comment type="function">
    <text evidence="6">HflC and HflK could regulate a protease.</text>
</comment>
<dbReference type="EMBL" id="FQXM01000008">
    <property type="protein sequence ID" value="SHH64744.1"/>
    <property type="molecule type" value="Genomic_DNA"/>
</dbReference>
<keyword evidence="9" id="KW-0645">Protease</keyword>
<evidence type="ECO:0000313" key="9">
    <source>
        <dbReference type="EMBL" id="SHH64744.1"/>
    </source>
</evidence>
<evidence type="ECO:0000256" key="5">
    <source>
        <dbReference type="ARBA" id="ARBA00023136"/>
    </source>
</evidence>
<evidence type="ECO:0000256" key="3">
    <source>
        <dbReference type="ARBA" id="ARBA00022692"/>
    </source>
</evidence>
<feature type="transmembrane region" description="Helical" evidence="7">
    <location>
        <begin position="25"/>
        <end position="46"/>
    </location>
</feature>
<dbReference type="InterPro" id="IPR036013">
    <property type="entry name" value="Band_7/SPFH_dom_sf"/>
</dbReference>
<organism evidence="9 10">
    <name type="scientific">Clostridium grantii DSM 8605</name>
    <dbReference type="NCBI Taxonomy" id="1121316"/>
    <lineage>
        <taxon>Bacteria</taxon>
        <taxon>Bacillati</taxon>
        <taxon>Bacillota</taxon>
        <taxon>Clostridia</taxon>
        <taxon>Eubacteriales</taxon>
        <taxon>Clostridiaceae</taxon>
        <taxon>Clostridium</taxon>
    </lineage>
</organism>
<reference evidence="9 10" key="1">
    <citation type="submission" date="2016-11" db="EMBL/GenBank/DDBJ databases">
        <authorList>
            <person name="Jaros S."/>
            <person name="Januszkiewicz K."/>
            <person name="Wedrychowicz H."/>
        </authorList>
    </citation>
    <scope>NUCLEOTIDE SEQUENCE [LARGE SCALE GENOMIC DNA]</scope>
    <source>
        <strain evidence="9 10">DSM 8605</strain>
    </source>
</reference>
<evidence type="ECO:0000259" key="8">
    <source>
        <dbReference type="SMART" id="SM00244"/>
    </source>
</evidence>
<dbReference type="CDD" id="cd03405">
    <property type="entry name" value="SPFH_HflC"/>
    <property type="match status" value="1"/>
</dbReference>
<dbReference type="InterPro" id="IPR010200">
    <property type="entry name" value="HflC"/>
</dbReference>
<dbReference type="PANTHER" id="PTHR42911:SF1">
    <property type="entry name" value="MODULATOR OF FTSH PROTEASE HFLC"/>
    <property type="match status" value="1"/>
</dbReference>
<dbReference type="PANTHER" id="PTHR42911">
    <property type="entry name" value="MODULATOR OF FTSH PROTEASE HFLC"/>
    <property type="match status" value="1"/>
</dbReference>
<evidence type="ECO:0000256" key="4">
    <source>
        <dbReference type="ARBA" id="ARBA00022989"/>
    </source>
</evidence>
<keyword evidence="10" id="KW-1185">Reference proteome</keyword>
<dbReference type="GO" id="GO:0016020">
    <property type="term" value="C:membrane"/>
    <property type="evidence" value="ECO:0007669"/>
    <property type="project" value="UniProtKB-SubCell"/>
</dbReference>
<keyword evidence="3 7" id="KW-0812">Transmembrane</keyword>
<evidence type="ECO:0000256" key="1">
    <source>
        <dbReference type="ARBA" id="ARBA00004370"/>
    </source>
</evidence>
<evidence type="ECO:0000256" key="7">
    <source>
        <dbReference type="SAM" id="Phobius"/>
    </source>
</evidence>
<dbReference type="AlphaFoldDB" id="A0A1M5UP31"/>
<dbReference type="Gene3D" id="3.30.479.30">
    <property type="entry name" value="Band 7 domain"/>
    <property type="match status" value="1"/>
</dbReference>
<dbReference type="OrthoDB" id="9809197at2"/>
<comment type="subcellular location">
    <subcellularLocation>
        <location evidence="1">Membrane</location>
    </subcellularLocation>
</comment>
<gene>
    <name evidence="9" type="ORF">SAMN02745207_01858</name>
</gene>
<dbReference type="GO" id="GO:0008233">
    <property type="term" value="F:peptidase activity"/>
    <property type="evidence" value="ECO:0007669"/>
    <property type="project" value="UniProtKB-KW"/>
</dbReference>
<evidence type="ECO:0000313" key="10">
    <source>
        <dbReference type="Proteomes" id="UP000184447"/>
    </source>
</evidence>
<proteinExistence type="inferred from homology"/>
<keyword evidence="5 7" id="KW-0472">Membrane</keyword>
<dbReference type="GO" id="GO:0006508">
    <property type="term" value="P:proteolysis"/>
    <property type="evidence" value="ECO:0007669"/>
    <property type="project" value="UniProtKB-KW"/>
</dbReference>
<dbReference type="PIRSF" id="PIRSF005651">
    <property type="entry name" value="HflC"/>
    <property type="match status" value="1"/>
</dbReference>
<keyword evidence="4 7" id="KW-1133">Transmembrane helix</keyword>
<comment type="similarity">
    <text evidence="2 6">Belongs to the band 7/mec-2 family. HflC subfamily.</text>
</comment>
<dbReference type="Proteomes" id="UP000184447">
    <property type="component" value="Unassembled WGS sequence"/>
</dbReference>
<protein>
    <recommendedName>
        <fullName evidence="6">Protein HflC</fullName>
    </recommendedName>
</protein>
<dbReference type="Pfam" id="PF01145">
    <property type="entry name" value="Band_7"/>
    <property type="match status" value="1"/>
</dbReference>
<sequence>MIINIKKLNTIETGKNIDQKINKSSLVTIIFILLGLIIFSASTFTVEEFNGATVTRFGKVTKLIVNEKTPEIMDSIQDNSKYQNIKVTDKKGLFFKVPFIDSVTKYSSKLLTYDTSAREVTTKDKKKLILDNNAQWQIVNPLLFRISMGNETNAHTRLDDILYSKINEKIGQTEAHVLISDKDYTSNMLDECVTDINKSVSSYGIKVVDIKIKRTDLPSENSENIFNRMKTEREQKAKEYRSEGKEEAQKIRSEADKEAKILEAKAYAEAETIKGEGDAEATHIYNLAYNQDPEFYEFYRTLQTYKKTLSSKTKIIIDSNSPFAKYLFGQ</sequence>
<dbReference type="SUPFAM" id="SSF117892">
    <property type="entry name" value="Band 7/SPFH domain"/>
    <property type="match status" value="1"/>
</dbReference>
<accession>A0A1M5UP31</accession>
<evidence type="ECO:0000256" key="2">
    <source>
        <dbReference type="ARBA" id="ARBA00007862"/>
    </source>
</evidence>
<dbReference type="SMART" id="SM00244">
    <property type="entry name" value="PHB"/>
    <property type="match status" value="1"/>
</dbReference>
<dbReference type="InterPro" id="IPR001107">
    <property type="entry name" value="Band_7"/>
</dbReference>
<name>A0A1M5UP31_9CLOT</name>
<evidence type="ECO:0000256" key="6">
    <source>
        <dbReference type="PIRNR" id="PIRNR005651"/>
    </source>
</evidence>
<dbReference type="STRING" id="1121316.SAMN02745207_01858"/>
<feature type="domain" description="Band 7" evidence="8">
    <location>
        <begin position="41"/>
        <end position="229"/>
    </location>
</feature>
<keyword evidence="9" id="KW-0378">Hydrolase</keyword>
<dbReference type="NCBIfam" id="TIGR01932">
    <property type="entry name" value="hflC"/>
    <property type="match status" value="1"/>
</dbReference>